<dbReference type="OrthoDB" id="3363286at2759"/>
<evidence type="ECO:0000313" key="1">
    <source>
        <dbReference type="EMBL" id="OBZ76185.1"/>
    </source>
</evidence>
<sequence length="168" mass="19718">MVGELPREMTLEERVWWANPYLRMLSSPLRKCFETEQMLPRDFLLRLSAMRVKTPRLGKPAQALFPDGLEHPAFSGHKAGVGHYIICWKDAFKQLQERGSYRRLSSNVFMHSLLELQIGHLLRVRVLQELKILADRLQRSPKALEYTPSLRRLTRVEWNNVNLRCHSV</sequence>
<keyword evidence="2" id="KW-1185">Reference proteome</keyword>
<dbReference type="STRING" id="5627.A0A1C7MH03"/>
<evidence type="ECO:0000313" key="2">
    <source>
        <dbReference type="Proteomes" id="UP000092993"/>
    </source>
</evidence>
<name>A0A1C7MH03_GRIFR</name>
<gene>
    <name evidence="1" type="ORF">A0H81_03966</name>
</gene>
<reference evidence="1 2" key="1">
    <citation type="submission" date="2016-03" db="EMBL/GenBank/DDBJ databases">
        <title>Whole genome sequencing of Grifola frondosa 9006-11.</title>
        <authorList>
            <person name="Min B."/>
            <person name="Park H."/>
            <person name="Kim J.-G."/>
            <person name="Cho H."/>
            <person name="Oh Y.-L."/>
            <person name="Kong W.-S."/>
            <person name="Choi I.-G."/>
        </authorList>
    </citation>
    <scope>NUCLEOTIDE SEQUENCE [LARGE SCALE GENOMIC DNA]</scope>
    <source>
        <strain evidence="1 2">9006-11</strain>
    </source>
</reference>
<dbReference type="AlphaFoldDB" id="A0A1C7MH03"/>
<proteinExistence type="predicted"/>
<protein>
    <submittedName>
        <fullName evidence="1">Uncharacterized protein</fullName>
    </submittedName>
</protein>
<dbReference type="Proteomes" id="UP000092993">
    <property type="component" value="Unassembled WGS sequence"/>
</dbReference>
<accession>A0A1C7MH03</accession>
<organism evidence="1 2">
    <name type="scientific">Grifola frondosa</name>
    <name type="common">Maitake</name>
    <name type="synonym">Polyporus frondosus</name>
    <dbReference type="NCBI Taxonomy" id="5627"/>
    <lineage>
        <taxon>Eukaryota</taxon>
        <taxon>Fungi</taxon>
        <taxon>Dikarya</taxon>
        <taxon>Basidiomycota</taxon>
        <taxon>Agaricomycotina</taxon>
        <taxon>Agaricomycetes</taxon>
        <taxon>Polyporales</taxon>
        <taxon>Grifolaceae</taxon>
        <taxon>Grifola</taxon>
    </lineage>
</organism>
<dbReference type="EMBL" id="LUGG01000003">
    <property type="protein sequence ID" value="OBZ76185.1"/>
    <property type="molecule type" value="Genomic_DNA"/>
</dbReference>
<comment type="caution">
    <text evidence="1">The sequence shown here is derived from an EMBL/GenBank/DDBJ whole genome shotgun (WGS) entry which is preliminary data.</text>
</comment>